<feature type="compositionally biased region" description="Basic and acidic residues" evidence="1">
    <location>
        <begin position="585"/>
        <end position="594"/>
    </location>
</feature>
<evidence type="ECO:0000313" key="3">
    <source>
        <dbReference type="Proteomes" id="UP001530400"/>
    </source>
</evidence>
<dbReference type="AlphaFoldDB" id="A0ABD3R2C6"/>
<reference evidence="2 3" key="1">
    <citation type="submission" date="2024-10" db="EMBL/GenBank/DDBJ databases">
        <title>Updated reference genomes for cyclostephanoid diatoms.</title>
        <authorList>
            <person name="Roberts W.R."/>
            <person name="Alverson A.J."/>
        </authorList>
    </citation>
    <scope>NUCLEOTIDE SEQUENCE [LARGE SCALE GENOMIC DNA]</scope>
    <source>
        <strain evidence="2 3">AJA010-31</strain>
    </source>
</reference>
<feature type="region of interest" description="Disordered" evidence="1">
    <location>
        <begin position="200"/>
        <end position="242"/>
    </location>
</feature>
<feature type="compositionally biased region" description="Basic and acidic residues" evidence="1">
    <location>
        <begin position="713"/>
        <end position="723"/>
    </location>
</feature>
<evidence type="ECO:0000313" key="2">
    <source>
        <dbReference type="EMBL" id="KAL3805241.1"/>
    </source>
</evidence>
<feature type="compositionally biased region" description="Polar residues" evidence="1">
    <location>
        <begin position="18"/>
        <end position="43"/>
    </location>
</feature>
<name>A0ABD3R2C6_9STRA</name>
<feature type="compositionally biased region" description="Basic residues" evidence="1">
    <location>
        <begin position="7"/>
        <end position="17"/>
    </location>
</feature>
<dbReference type="InterPro" id="IPR053259">
    <property type="entry name" value="Golvesin-related_Golgi"/>
</dbReference>
<organism evidence="2 3">
    <name type="scientific">Cyclotella atomus</name>
    <dbReference type="NCBI Taxonomy" id="382360"/>
    <lineage>
        <taxon>Eukaryota</taxon>
        <taxon>Sar</taxon>
        <taxon>Stramenopiles</taxon>
        <taxon>Ochrophyta</taxon>
        <taxon>Bacillariophyta</taxon>
        <taxon>Coscinodiscophyceae</taxon>
        <taxon>Thalassiosirophycidae</taxon>
        <taxon>Stephanodiscales</taxon>
        <taxon>Stephanodiscaceae</taxon>
        <taxon>Cyclotella</taxon>
    </lineage>
</organism>
<proteinExistence type="predicted"/>
<keyword evidence="3" id="KW-1185">Reference proteome</keyword>
<feature type="region of interest" description="Disordered" evidence="1">
    <location>
        <begin position="66"/>
        <end position="86"/>
    </location>
</feature>
<dbReference type="PANTHER" id="PTHR32301">
    <property type="entry name" value="COUNTIN RECEPTOR CNR3-RELATED"/>
    <property type="match status" value="1"/>
</dbReference>
<dbReference type="EMBL" id="JALLPJ020000009">
    <property type="protein sequence ID" value="KAL3805241.1"/>
    <property type="molecule type" value="Genomic_DNA"/>
</dbReference>
<protein>
    <recommendedName>
        <fullName evidence="4">Sulfotransferase domain-containing protein</fullName>
    </recommendedName>
</protein>
<feature type="region of interest" description="Disordered" evidence="1">
    <location>
        <begin position="492"/>
        <end position="511"/>
    </location>
</feature>
<feature type="region of interest" description="Disordered" evidence="1">
    <location>
        <begin position="659"/>
        <end position="725"/>
    </location>
</feature>
<feature type="region of interest" description="Disordered" evidence="1">
    <location>
        <begin position="583"/>
        <end position="619"/>
    </location>
</feature>
<feature type="region of interest" description="Disordered" evidence="1">
    <location>
        <begin position="426"/>
        <end position="445"/>
    </location>
</feature>
<dbReference type="Gene3D" id="3.40.50.300">
    <property type="entry name" value="P-loop containing nucleotide triphosphate hydrolases"/>
    <property type="match status" value="1"/>
</dbReference>
<feature type="compositionally biased region" description="Low complexity" evidence="1">
    <location>
        <begin position="430"/>
        <end position="442"/>
    </location>
</feature>
<dbReference type="Proteomes" id="UP001530400">
    <property type="component" value="Unassembled WGS sequence"/>
</dbReference>
<evidence type="ECO:0008006" key="4">
    <source>
        <dbReference type="Google" id="ProtNLM"/>
    </source>
</evidence>
<dbReference type="PANTHER" id="PTHR32301:SF6">
    <property type="entry name" value="GOLVESIN-RELATED"/>
    <property type="match status" value="1"/>
</dbReference>
<sequence length="1004" mass="110540">MSPPRRLSWKTAHRKNRASTTTSEPNNTYIQQLNPYKPSSSLRGSANAVLNNSIQDGNFERNVMTRRERRRSASGLGDTNIKNSSFDDLSLGMDDDLDNILSGIEAEGDDVAAKKAPRMPLNPPAEIDVENDVQITASAAQETCDQSAKSKLQIRAVDFGSSNVETHAADVSQSKGPLHQSESRALPEEVESLLRKAGNSYIPKSNDKAKPPAASNLVSSATAKMPDNSATVRTTSVTSHAHQDHPLIKSFLDELIEESLDLPTDVMSVSKSKVIVSSASIPQCKESSPALQYKSSKLDPIECIPKTVISDKSIGPSMHENDATNIFGEVNHHHNQADDTISTVTDQTDSPYIFTYKRQNDDDSVSQITSSIAPSLASSVLKNIPQGRGLSANNRFKNPTWIGSGNRITKRGAVVAGTFGRDRNRYAARGNSMNSGMSNSSSQGTTKMLNQEGNSNLDEIAYAINGSGPQRPRRAIKDFDLCTIDSEKSGVSRRRSNYDSQSNVSALGNGGVSTAGLSVTNGSISKASSSRSGALVSGFAMLARKAERFFLPMSPKVTQRKKFDRSDSLDDLLLEEGAMAITHRKSSDEKDDNFSRAVSSSSYGSHPSRSRGSRQKTQSARMLRLCLAMLFTLTMYIICGGNSNTDSEGSAAEKRSFKLQNHAKRKDTRPEFGPINNPQMMNKSDDGVLNRDRHADPANLTDEGKTLSHQTHHKPEAVRKPTELDNVADVNAGPFQRGIDVPFYWHVPRSGGGTINDILGSCLNLVLASDAGGDYAREESLRVVHSSRKLSFLNVDTYSPKGIQRAKELNMVTSGLADVVISPLLYDAANLLTPTRKGRMFTMLRHPIDRAASLFYFIQDTQWKRSETKNAKLANISIESFYELGLAENNWVTRFLTNRLTKAELTAEDLDLAKHVLKEKFLIGLIEKKKQSLDRFQKYFGWIPDKDCIQNKIEWSWPMKHHHAAVEEGSDAWVLIAAQNTFDIMLYEYAKELFAHQESLISSY</sequence>
<evidence type="ECO:0000256" key="1">
    <source>
        <dbReference type="SAM" id="MobiDB-lite"/>
    </source>
</evidence>
<dbReference type="InterPro" id="IPR027417">
    <property type="entry name" value="P-loop_NTPase"/>
</dbReference>
<feature type="region of interest" description="Disordered" evidence="1">
    <location>
        <begin position="1"/>
        <end position="43"/>
    </location>
</feature>
<feature type="compositionally biased region" description="Basic and acidic residues" evidence="1">
    <location>
        <begin position="683"/>
        <end position="706"/>
    </location>
</feature>
<gene>
    <name evidence="2" type="ORF">ACHAWO_009043</name>
</gene>
<comment type="caution">
    <text evidence="2">The sequence shown here is derived from an EMBL/GenBank/DDBJ whole genome shotgun (WGS) entry which is preliminary data.</text>
</comment>
<feature type="region of interest" description="Disordered" evidence="1">
    <location>
        <begin position="168"/>
        <end position="187"/>
    </location>
</feature>
<feature type="compositionally biased region" description="Polar residues" evidence="1">
    <location>
        <begin position="216"/>
        <end position="240"/>
    </location>
</feature>
<accession>A0ABD3R2C6</accession>